<evidence type="ECO:0000313" key="2">
    <source>
        <dbReference type="Proteomes" id="UP000002255"/>
    </source>
</evidence>
<dbReference type="AlphaFoldDB" id="D1BV32"/>
<sequence>MNPAVTGLLAFGVLALALLATYAFRNMWNRH</sequence>
<dbReference type="Proteomes" id="UP000002255">
    <property type="component" value="Chromosome"/>
</dbReference>
<gene>
    <name evidence="1" type="ordered locus">Xcel_2253</name>
</gene>
<reference evidence="2" key="1">
    <citation type="submission" date="2009-11" db="EMBL/GenBank/DDBJ databases">
        <title>The complete chromosome of Xylanimonas cellulosilytica DSM 15894.</title>
        <authorList>
            <consortium name="US DOE Joint Genome Institute (JGI-PGF)"/>
            <person name="Lucas S."/>
            <person name="Copeland A."/>
            <person name="Lapidus A."/>
            <person name="Glavina del Rio T."/>
            <person name="Dalin E."/>
            <person name="Tice H."/>
            <person name="Bruce D."/>
            <person name="Goodwin L."/>
            <person name="Pitluck S."/>
            <person name="Kyrpides N."/>
            <person name="Mavromatis K."/>
            <person name="Ivanova N."/>
            <person name="Mikhailova N."/>
            <person name="Foster B."/>
            <person name="Clum A."/>
            <person name="Brettin T."/>
            <person name="Detter J.C."/>
            <person name="Han C."/>
            <person name="Larimer F."/>
            <person name="Land M."/>
            <person name="Hauser L."/>
            <person name="Markowitz V."/>
            <person name="Cheng J.F."/>
            <person name="Hugenholtz P."/>
            <person name="Woyke T."/>
            <person name="Wu D."/>
            <person name="Gehrich-Schroeter G."/>
            <person name="Schneider S."/>
            <person name="Pukall S.R."/>
            <person name="Klenk H.P."/>
            <person name="Eisen J.A."/>
        </authorList>
    </citation>
    <scope>NUCLEOTIDE SEQUENCE [LARGE SCALE GENOMIC DNA]</scope>
    <source>
        <strain evidence="2">DSM 15894 / CECT 5975 / LMG 20990 / XIL07</strain>
    </source>
</reference>
<dbReference type="KEGG" id="xce:Xcel_2253"/>
<dbReference type="HOGENOM" id="CLU_3399180_0_0_11"/>
<accession>D1BV32</accession>
<dbReference type="EMBL" id="CP001821">
    <property type="protein sequence ID" value="ACZ31271.1"/>
    <property type="molecule type" value="Genomic_DNA"/>
</dbReference>
<proteinExistence type="predicted"/>
<name>D1BV32_XYLCX</name>
<keyword evidence="2" id="KW-1185">Reference proteome</keyword>
<protein>
    <submittedName>
        <fullName evidence="1">Uncharacterized protein</fullName>
    </submittedName>
</protein>
<evidence type="ECO:0000313" key="1">
    <source>
        <dbReference type="EMBL" id="ACZ31271.1"/>
    </source>
</evidence>
<dbReference type="STRING" id="446471.Xcel_2253"/>
<reference evidence="1 2" key="2">
    <citation type="journal article" date="2010" name="Stand. Genomic Sci.">
        <title>Complete genome sequence of Xylanimonas cellulosilytica type strain (XIL07).</title>
        <authorList>
            <person name="Foster B."/>
            <person name="Pukall R."/>
            <person name="Abt B."/>
            <person name="Nolan M."/>
            <person name="Glavina Del Rio T."/>
            <person name="Chen F."/>
            <person name="Lucas S."/>
            <person name="Tice H."/>
            <person name="Pitluck S."/>
            <person name="Cheng J.-F."/>
            <person name="Chertkov O."/>
            <person name="Brettin T."/>
            <person name="Han C."/>
            <person name="Detter J.C."/>
            <person name="Bruce D."/>
            <person name="Goodwin L."/>
            <person name="Ivanova N."/>
            <person name="Mavromatis K."/>
            <person name="Pati A."/>
            <person name="Mikhailova N."/>
            <person name="Chen A."/>
            <person name="Palaniappan K."/>
            <person name="Land M."/>
            <person name="Hauser L."/>
            <person name="Chang Y.-J."/>
            <person name="Jeffries C.D."/>
            <person name="Chain P."/>
            <person name="Rohde M."/>
            <person name="Goeker M."/>
            <person name="Bristow J."/>
            <person name="Eisen J.A."/>
            <person name="Markowitz V."/>
            <person name="Hugenholtz P."/>
            <person name="Kyrpides N.C."/>
            <person name="Klenk H.-P."/>
            <person name="Lapidus A."/>
        </authorList>
    </citation>
    <scope>NUCLEOTIDE SEQUENCE [LARGE SCALE GENOMIC DNA]</scope>
    <source>
        <strain evidence="2">DSM 15894 / CECT 5975 / LMG 20990 / XIL07</strain>
    </source>
</reference>
<organism evidence="1 2">
    <name type="scientific">Xylanimonas cellulosilytica (strain DSM 15894 / JCM 12276 / CECT 5975 / KCTC 9989 / LMG 20990 / NBRC 107835 / XIL07)</name>
    <dbReference type="NCBI Taxonomy" id="446471"/>
    <lineage>
        <taxon>Bacteria</taxon>
        <taxon>Bacillati</taxon>
        <taxon>Actinomycetota</taxon>
        <taxon>Actinomycetes</taxon>
        <taxon>Micrococcales</taxon>
        <taxon>Promicromonosporaceae</taxon>
        <taxon>Xylanimonas</taxon>
    </lineage>
</organism>